<dbReference type="PANTHER" id="PTHR33420:SF4">
    <property type="entry name" value="FIMBRIAL-LIKE PROTEIN FIMF"/>
    <property type="match status" value="1"/>
</dbReference>
<sequence length="178" mass="18988">MNKQKTMRRRALFVLIPAVSASSLCQADTSLGEINIELHGNIVDFTCAVIASDNNKLVELGTWPTKQLKTTGDTTQPVPFTLKLEGCPPGSASITFSGTPAAGTTLLALDDAVMAQKVAIELHDSDRTRLPLEQASQTVSIDENGNAMLTFFANYIALADGVQPGIAKADATFMINYN</sequence>
<dbReference type="InterPro" id="IPR050263">
    <property type="entry name" value="Bact_Fimbrial_Adh_Pro"/>
</dbReference>
<reference evidence="3 4" key="1">
    <citation type="submission" date="2018-06" db="EMBL/GenBank/DDBJ databases">
        <authorList>
            <consortium name="Pathogen Informatics"/>
            <person name="Doyle S."/>
        </authorList>
    </citation>
    <scope>NUCLEOTIDE SEQUENCE [LARGE SCALE GENOMIC DNA]</scope>
    <source>
        <strain evidence="3 4">NCTC8782</strain>
    </source>
</reference>
<evidence type="ECO:0000259" key="2">
    <source>
        <dbReference type="Pfam" id="PF00419"/>
    </source>
</evidence>
<dbReference type="Gene3D" id="2.60.40.1090">
    <property type="entry name" value="Fimbrial-type adhesion domain"/>
    <property type="match status" value="1"/>
</dbReference>
<dbReference type="InterPro" id="IPR036937">
    <property type="entry name" value="Adhesion_dom_fimbrial_sf"/>
</dbReference>
<gene>
    <name evidence="3" type="primary">fimA_1</name>
    <name evidence="3" type="ORF">NCTC8782_00228</name>
</gene>
<dbReference type="SUPFAM" id="SSF49401">
    <property type="entry name" value="Bacterial adhesins"/>
    <property type="match status" value="1"/>
</dbReference>
<dbReference type="GO" id="GO:0009289">
    <property type="term" value="C:pilus"/>
    <property type="evidence" value="ECO:0007669"/>
    <property type="project" value="InterPro"/>
</dbReference>
<dbReference type="NCBIfam" id="NF007402">
    <property type="entry name" value="PRK09934.1"/>
    <property type="match status" value="1"/>
</dbReference>
<keyword evidence="1" id="KW-0732">Signal</keyword>
<feature type="domain" description="Fimbrial-type adhesion" evidence="2">
    <location>
        <begin position="36"/>
        <end position="177"/>
    </location>
</feature>
<dbReference type="Proteomes" id="UP000255286">
    <property type="component" value="Unassembled WGS sequence"/>
</dbReference>
<feature type="chain" id="PRO_5040123188" evidence="1">
    <location>
        <begin position="28"/>
        <end position="178"/>
    </location>
</feature>
<dbReference type="InterPro" id="IPR008966">
    <property type="entry name" value="Adhesion_dom_sf"/>
</dbReference>
<organism evidence="3 4">
    <name type="scientific">Citrobacter youngae</name>
    <dbReference type="NCBI Taxonomy" id="133448"/>
    <lineage>
        <taxon>Bacteria</taxon>
        <taxon>Pseudomonadati</taxon>
        <taxon>Pseudomonadota</taxon>
        <taxon>Gammaproteobacteria</taxon>
        <taxon>Enterobacterales</taxon>
        <taxon>Enterobacteriaceae</taxon>
        <taxon>Citrobacter</taxon>
        <taxon>Citrobacter freundii complex</taxon>
    </lineage>
</organism>
<protein>
    <submittedName>
        <fullName evidence="3">Fimbrial protein</fullName>
    </submittedName>
</protein>
<evidence type="ECO:0000313" key="4">
    <source>
        <dbReference type="Proteomes" id="UP000255286"/>
    </source>
</evidence>
<dbReference type="GO" id="GO:0043709">
    <property type="term" value="P:cell adhesion involved in single-species biofilm formation"/>
    <property type="evidence" value="ECO:0007669"/>
    <property type="project" value="TreeGrafter"/>
</dbReference>
<dbReference type="PANTHER" id="PTHR33420">
    <property type="entry name" value="FIMBRIAL SUBUNIT ELFA-RELATED"/>
    <property type="match status" value="1"/>
</dbReference>
<dbReference type="EMBL" id="UIGT01000001">
    <property type="protein sequence ID" value="SUX77796.1"/>
    <property type="molecule type" value="Genomic_DNA"/>
</dbReference>
<dbReference type="InterPro" id="IPR000259">
    <property type="entry name" value="Adhesion_dom_fimbrial"/>
</dbReference>
<evidence type="ECO:0000313" key="3">
    <source>
        <dbReference type="EMBL" id="SUX77796.1"/>
    </source>
</evidence>
<name>A0A9Q8E7J2_9ENTR</name>
<comment type="caution">
    <text evidence="3">The sequence shown here is derived from an EMBL/GenBank/DDBJ whole genome shotgun (WGS) entry which is preliminary data.</text>
</comment>
<proteinExistence type="predicted"/>
<evidence type="ECO:0000256" key="1">
    <source>
        <dbReference type="SAM" id="SignalP"/>
    </source>
</evidence>
<dbReference type="Pfam" id="PF00419">
    <property type="entry name" value="Fimbrial"/>
    <property type="match status" value="1"/>
</dbReference>
<dbReference type="AlphaFoldDB" id="A0A9Q8E7J2"/>
<accession>A0A9Q8E7J2</accession>
<feature type="signal peptide" evidence="1">
    <location>
        <begin position="1"/>
        <end position="27"/>
    </location>
</feature>